<gene>
    <name evidence="1" type="ORF">CO003_00105</name>
</gene>
<dbReference type="Gene3D" id="1.10.10.60">
    <property type="entry name" value="Homeodomain-like"/>
    <property type="match status" value="1"/>
</dbReference>
<comment type="caution">
    <text evidence="1">The sequence shown here is derived from an EMBL/GenBank/DDBJ whole genome shotgun (WGS) entry which is preliminary data.</text>
</comment>
<dbReference type="Proteomes" id="UP000231673">
    <property type="component" value="Unassembled WGS sequence"/>
</dbReference>
<organism evidence="1 2">
    <name type="scientific">Candidatus Portnoybacteria bacterium CG_4_8_14_3_um_filter_44_15</name>
    <dbReference type="NCBI Taxonomy" id="1974803"/>
    <lineage>
        <taxon>Bacteria</taxon>
        <taxon>Candidatus Portnoyibacteriota</taxon>
    </lineage>
</organism>
<name>A0A2M7IEI0_9BACT</name>
<dbReference type="EMBL" id="PFGW01000003">
    <property type="protein sequence ID" value="PIW74901.1"/>
    <property type="molecule type" value="Genomic_DNA"/>
</dbReference>
<protein>
    <submittedName>
        <fullName evidence="1">Uncharacterized protein</fullName>
    </submittedName>
</protein>
<accession>A0A2M7IEI0</accession>
<evidence type="ECO:0000313" key="2">
    <source>
        <dbReference type="Proteomes" id="UP000231673"/>
    </source>
</evidence>
<reference evidence="2" key="1">
    <citation type="submission" date="2017-09" db="EMBL/GenBank/DDBJ databases">
        <title>Depth-based differentiation of microbial function through sediment-hosted aquifers and enrichment of novel symbionts in the deep terrestrial subsurface.</title>
        <authorList>
            <person name="Probst A.J."/>
            <person name="Ladd B."/>
            <person name="Jarett J.K."/>
            <person name="Geller-Mcgrath D.E."/>
            <person name="Sieber C.M.K."/>
            <person name="Emerson J.B."/>
            <person name="Anantharaman K."/>
            <person name="Thomas B.C."/>
            <person name="Malmstrom R."/>
            <person name="Stieglmeier M."/>
            <person name="Klingl A."/>
            <person name="Woyke T."/>
            <person name="Ryan C.M."/>
            <person name="Banfield J.F."/>
        </authorList>
    </citation>
    <scope>NUCLEOTIDE SEQUENCE [LARGE SCALE GENOMIC DNA]</scope>
</reference>
<dbReference type="AlphaFoldDB" id="A0A2M7IEI0"/>
<sequence length="229" mass="26886">MAKIEEQTKAQKLRKRGLSINEIAQKINISKGTVSVWCRDIPLSHTQIKRLVEKQISGSYEGRLRAVEKIRQKRQTEVELLRKEGIKEIDKLNKRDLLVAGIAMYWSEGYTAPSNYDVGFTNSDPKMILFMLEWFKNCCKISIDRFSLRVGINKIHKKRVKEVEKYWSDLTEIPLSQFNKPSLKKTETKKIYENYNEHFGTLRIKVRKGTRLRRKIDGWIEGISNLKIK</sequence>
<evidence type="ECO:0000313" key="1">
    <source>
        <dbReference type="EMBL" id="PIW74901.1"/>
    </source>
</evidence>
<proteinExistence type="predicted"/>